<dbReference type="OrthoDB" id="7924295at2"/>
<reference evidence="1 2" key="1">
    <citation type="submission" date="2012-02" db="EMBL/GenBank/DDBJ databases">
        <title>Improved High-Quality Draft Sequence of Rhizobium leguminosarum bv. trifolii WSM597.</title>
        <authorList>
            <consortium name="US DOE Joint Genome Institute"/>
            <person name="Lucas S."/>
            <person name="Han J."/>
            <person name="Lapidus A."/>
            <person name="Cheng J.-F."/>
            <person name="Goodwin L."/>
            <person name="Pitluck S."/>
            <person name="Peters L."/>
            <person name="Ovchinnikova G."/>
            <person name="Held B."/>
            <person name="Detter J.C."/>
            <person name="Han C."/>
            <person name="Tapia R."/>
            <person name="Land M."/>
            <person name="Hauser L."/>
            <person name="Kyrpides N."/>
            <person name="Ivanova N."/>
            <person name="Pagani I."/>
            <person name="Brau L."/>
            <person name="Yates R."/>
            <person name="O'Hara G."/>
            <person name="Rui T."/>
            <person name="Howieson J."/>
            <person name="Reeve W."/>
            <person name="Woyke T."/>
        </authorList>
    </citation>
    <scope>NUCLEOTIDE SEQUENCE [LARGE SCALE GENOMIC DNA]</scope>
    <source>
        <strain evidence="1 2">WSM597</strain>
    </source>
</reference>
<proteinExistence type="predicted"/>
<dbReference type="Proteomes" id="UP000005092">
    <property type="component" value="Unassembled WGS sequence"/>
</dbReference>
<dbReference type="RefSeq" id="WP_003586726.1">
    <property type="nucleotide sequence ID" value="NZ_JH719381.1"/>
</dbReference>
<dbReference type="EMBL" id="JH719381">
    <property type="protein sequence ID" value="EJB02861.1"/>
    <property type="molecule type" value="Genomic_DNA"/>
</dbReference>
<name>I9X2D3_RHILT</name>
<dbReference type="HOGENOM" id="CLU_195317_1_0_5"/>
<sequence length="76" mass="8539">MREQPIGEAVDSDERGPGAMNRREIEAVLAYHHQDAQAAIGTLLGDIKHLRRQLALAEGVMSKGMVRGWLPDYERR</sequence>
<evidence type="ECO:0000313" key="1">
    <source>
        <dbReference type="EMBL" id="EJB02861.1"/>
    </source>
</evidence>
<gene>
    <name evidence="1" type="ORF">Rleg9DRAFT_1675</name>
</gene>
<dbReference type="AlphaFoldDB" id="I9X2D3"/>
<protein>
    <submittedName>
        <fullName evidence="1">Uncharacterized protein</fullName>
    </submittedName>
</protein>
<evidence type="ECO:0000313" key="2">
    <source>
        <dbReference type="Proteomes" id="UP000005092"/>
    </source>
</evidence>
<organism evidence="1 2">
    <name type="scientific">Rhizobium leguminosarum bv. trifolii WSM597</name>
    <dbReference type="NCBI Taxonomy" id="754764"/>
    <lineage>
        <taxon>Bacteria</taxon>
        <taxon>Pseudomonadati</taxon>
        <taxon>Pseudomonadota</taxon>
        <taxon>Alphaproteobacteria</taxon>
        <taxon>Hyphomicrobiales</taxon>
        <taxon>Rhizobiaceae</taxon>
        <taxon>Rhizobium/Agrobacterium group</taxon>
        <taxon>Rhizobium</taxon>
    </lineage>
</organism>
<accession>I9X2D3</accession>